<proteinExistence type="predicted"/>
<dbReference type="AlphaFoldDB" id="A0A2P2EE67"/>
<feature type="compositionally biased region" description="Pro residues" evidence="4">
    <location>
        <begin position="605"/>
        <end position="623"/>
    </location>
</feature>
<comment type="subcellular location">
    <subcellularLocation>
        <location evidence="1">Cell outer membrane</location>
    </subcellularLocation>
</comment>
<evidence type="ECO:0000256" key="4">
    <source>
        <dbReference type="SAM" id="MobiDB-lite"/>
    </source>
</evidence>
<reference evidence="6 7" key="1">
    <citation type="journal article" date="2018" name="Genome Announc.">
        <title>Draft Genome Sequence of "Candidatus Phycosocius bacilliformis," an Alphaproteobacterial Ectosymbiont of the Hydrocarbon-Producing Green Alga Botryococcus braunii.</title>
        <authorList>
            <person name="Tanabe Y."/>
            <person name="Yamaguchi H."/>
            <person name="Watanabe M.M."/>
        </authorList>
    </citation>
    <scope>NUCLEOTIDE SEQUENCE [LARGE SCALE GENOMIC DNA]</scope>
    <source>
        <strain evidence="6 7">BOTRYCO-2</strain>
    </source>
</reference>
<name>A0A2P2EE67_9PROT</name>
<evidence type="ECO:0000256" key="5">
    <source>
        <dbReference type="SAM" id="SignalP"/>
    </source>
</evidence>
<keyword evidence="3" id="KW-0998">Cell outer membrane</keyword>
<evidence type="ECO:0000313" key="6">
    <source>
        <dbReference type="EMBL" id="GBF59341.1"/>
    </source>
</evidence>
<comment type="caution">
    <text evidence="6">The sequence shown here is derived from an EMBL/GenBank/DDBJ whole genome shotgun (WGS) entry which is preliminary data.</text>
</comment>
<evidence type="ECO:0008006" key="8">
    <source>
        <dbReference type="Google" id="ProtNLM"/>
    </source>
</evidence>
<dbReference type="Proteomes" id="UP000245086">
    <property type="component" value="Unassembled WGS sequence"/>
</dbReference>
<keyword evidence="5" id="KW-0732">Signal</keyword>
<dbReference type="SUPFAM" id="SSF56935">
    <property type="entry name" value="Porins"/>
    <property type="match status" value="1"/>
</dbReference>
<evidence type="ECO:0000256" key="3">
    <source>
        <dbReference type="ARBA" id="ARBA00023237"/>
    </source>
</evidence>
<dbReference type="PANTHER" id="PTHR47234:SF1">
    <property type="entry name" value="TONB-DEPENDENT RECEPTOR"/>
    <property type="match status" value="1"/>
</dbReference>
<feature type="signal peptide" evidence="5">
    <location>
        <begin position="1"/>
        <end position="24"/>
    </location>
</feature>
<protein>
    <recommendedName>
        <fullName evidence="8">TonB-dependent receptor</fullName>
    </recommendedName>
</protein>
<dbReference type="Gene3D" id="2.40.170.20">
    <property type="entry name" value="TonB-dependent receptor, beta-barrel domain"/>
    <property type="match status" value="2"/>
</dbReference>
<dbReference type="PANTHER" id="PTHR47234">
    <property type="match status" value="1"/>
</dbReference>
<feature type="chain" id="PRO_5015117405" description="TonB-dependent receptor" evidence="5">
    <location>
        <begin position="25"/>
        <end position="795"/>
    </location>
</feature>
<dbReference type="InterPro" id="IPR036942">
    <property type="entry name" value="Beta-barrel_TonB_sf"/>
</dbReference>
<dbReference type="OrthoDB" id="7224136at2"/>
<feature type="compositionally biased region" description="Basic and acidic residues" evidence="4">
    <location>
        <begin position="303"/>
        <end position="321"/>
    </location>
</feature>
<feature type="region of interest" description="Disordered" evidence="4">
    <location>
        <begin position="593"/>
        <end position="624"/>
    </location>
</feature>
<dbReference type="EMBL" id="BFBR01000012">
    <property type="protein sequence ID" value="GBF59341.1"/>
    <property type="molecule type" value="Genomic_DNA"/>
</dbReference>
<evidence type="ECO:0000256" key="2">
    <source>
        <dbReference type="ARBA" id="ARBA00023136"/>
    </source>
</evidence>
<evidence type="ECO:0000256" key="1">
    <source>
        <dbReference type="ARBA" id="ARBA00004442"/>
    </source>
</evidence>
<evidence type="ECO:0000313" key="7">
    <source>
        <dbReference type="Proteomes" id="UP000245086"/>
    </source>
</evidence>
<dbReference type="GO" id="GO:0009279">
    <property type="term" value="C:cell outer membrane"/>
    <property type="evidence" value="ECO:0007669"/>
    <property type="project" value="UniProtKB-SubCell"/>
</dbReference>
<organism evidence="6 7">
    <name type="scientific">Candidatus Phycosocius bacilliformis</name>
    <dbReference type="NCBI Taxonomy" id="1445552"/>
    <lineage>
        <taxon>Bacteria</taxon>
        <taxon>Pseudomonadati</taxon>
        <taxon>Pseudomonadota</taxon>
        <taxon>Alphaproteobacteria</taxon>
        <taxon>Caulobacterales</taxon>
        <taxon>Caulobacterales incertae sedis</taxon>
        <taxon>Candidatus Phycosocius</taxon>
    </lineage>
</organism>
<gene>
    <name evidence="6" type="ORF">PbB2_03036</name>
</gene>
<keyword evidence="7" id="KW-1185">Reference proteome</keyword>
<accession>A0A2P2EE67</accession>
<feature type="region of interest" description="Disordered" evidence="4">
    <location>
        <begin position="303"/>
        <end position="322"/>
    </location>
</feature>
<dbReference type="RefSeq" id="WP_133245853.1">
    <property type="nucleotide sequence ID" value="NZ_BFBR01000012.1"/>
</dbReference>
<sequence>MHKLSLLASTTICLSLGLPQISSAQSAPTASPTVKPDPAMEVVVVRGARLPESVPGDAKPELVIGTFDIRTTGATTLPELLVTLLPQTQSGARRGDNKPILLVNGRRVADFSEIRAIPVRAIRRVEVYPEDVALRYGFPADQKVVNLILFGSFSIRGVTIGVGQAADAERDTLDVILDSTRIDGQGRSVFSLDGTRASGVSEQDLGISLSTGGLPGVRSILPKTESYRLSGAVGRSVVGLGEQGYATFGLDAQAQQDEAALGRSLNGTRLLRDTDINKLKTSLTAEGVAKELRWNIIGAARSEETNTRTDRSDGGRRDRTNQKLSGASLDANLAGPVHGIGVGTGAFSLRSLVSADRLESNFTRGVLSGTTELDRTTLDVNGSLTIPLLSRKAAGNPMGDVSLTLNGELASSSDYGGTGGWGSGLTWSPTSALQITTRYTTRETLPALEQLGGPQTTLPSASIYDARTGQSVRIDETRGGNRALQPEQQRDFILGASFAPLQIDGLNLSLTYARNKTEDYIGSIGVNTRAAEAAFPSRYQRNSSGALVGLDTRALNLGDRTTQTLSLGLSYSRNFGQAPQFLRDIVEKVKKAQDDNPDATGLPGGLPPGVTPPPGFKPPPGGTPPDFDQLLQAAKIPGGRWNIGLNYAYTLDDSLILKNSGVKLDLLDGGALDTNMGHRHELTLDGGLNYRGIGGRLAAVWKGDSEIATGYGAERLYVGDQATLDLSLFASTDLMPQLNMALPFLNGAQVRFEINNLTDSTQKVTNSAGSVPTAYQRWLLEPEGRSYKLSLKKQF</sequence>
<keyword evidence="2" id="KW-0472">Membrane</keyword>